<evidence type="ECO:0000313" key="2">
    <source>
        <dbReference type="Proteomes" id="UP001165082"/>
    </source>
</evidence>
<organism evidence="1 2">
    <name type="scientific">Triparma retinervis</name>
    <dbReference type="NCBI Taxonomy" id="2557542"/>
    <lineage>
        <taxon>Eukaryota</taxon>
        <taxon>Sar</taxon>
        <taxon>Stramenopiles</taxon>
        <taxon>Ochrophyta</taxon>
        <taxon>Bolidophyceae</taxon>
        <taxon>Parmales</taxon>
        <taxon>Triparmaceae</taxon>
        <taxon>Triparma</taxon>
    </lineage>
</organism>
<dbReference type="EMBL" id="BRXZ01008470">
    <property type="protein sequence ID" value="GMI26787.1"/>
    <property type="molecule type" value="Genomic_DNA"/>
</dbReference>
<protein>
    <submittedName>
        <fullName evidence="1">Uncharacterized protein</fullName>
    </submittedName>
</protein>
<name>A0A9W7FZU5_9STRA</name>
<evidence type="ECO:0000313" key="1">
    <source>
        <dbReference type="EMBL" id="GMI26787.1"/>
    </source>
</evidence>
<reference evidence="1" key="1">
    <citation type="submission" date="2022-07" db="EMBL/GenBank/DDBJ databases">
        <title>Genome analysis of Parmales, a sister group of diatoms, reveals the evolutionary specialization of diatoms from phago-mixotrophs to photoautotrophs.</title>
        <authorList>
            <person name="Ban H."/>
            <person name="Sato S."/>
            <person name="Yoshikawa S."/>
            <person name="Kazumasa Y."/>
            <person name="Nakamura Y."/>
            <person name="Ichinomiya M."/>
            <person name="Saitoh K."/>
            <person name="Sato N."/>
            <person name="Blanc-Mathieu R."/>
            <person name="Endo H."/>
            <person name="Kuwata A."/>
            <person name="Ogata H."/>
        </authorList>
    </citation>
    <scope>NUCLEOTIDE SEQUENCE</scope>
</reference>
<accession>A0A9W7FZU5</accession>
<gene>
    <name evidence="1" type="ORF">TrRE_jg1349</name>
</gene>
<dbReference type="AlphaFoldDB" id="A0A9W7FZU5"/>
<keyword evidence="2" id="KW-1185">Reference proteome</keyword>
<proteinExistence type="predicted"/>
<dbReference type="Proteomes" id="UP001165082">
    <property type="component" value="Unassembled WGS sequence"/>
</dbReference>
<sequence>YHRGRHDCRYLDNVCLNRGGPRLSHRNRGCSGDINHPSYNHGDHSSNICIRRQGLRSSKPRPLCSVWW</sequence>
<comment type="caution">
    <text evidence="1">The sequence shown here is derived from an EMBL/GenBank/DDBJ whole genome shotgun (WGS) entry which is preliminary data.</text>
</comment>
<feature type="non-terminal residue" evidence="1">
    <location>
        <position position="1"/>
    </location>
</feature>